<dbReference type="InterPro" id="IPR017970">
    <property type="entry name" value="Homeobox_CS"/>
</dbReference>
<dbReference type="Gene3D" id="1.10.10.60">
    <property type="entry name" value="Homeodomain-like"/>
    <property type="match status" value="1"/>
</dbReference>
<keyword evidence="9" id="KW-1185">Reference proteome</keyword>
<evidence type="ECO:0000256" key="3">
    <source>
        <dbReference type="ARBA" id="ARBA00023155"/>
    </source>
</evidence>
<dbReference type="InterPro" id="IPR050649">
    <property type="entry name" value="Paired_Homeobox_TFs"/>
</dbReference>
<evidence type="ECO:0000313" key="9">
    <source>
        <dbReference type="Proteomes" id="UP000887013"/>
    </source>
</evidence>
<keyword evidence="4 5" id="KW-0539">Nucleus</keyword>
<accession>A0A8X6P2M8</accession>
<name>A0A8X6P2M8_NEPPI</name>
<dbReference type="Proteomes" id="UP000887013">
    <property type="component" value="Unassembled WGS sequence"/>
</dbReference>
<keyword evidence="2 5" id="KW-0238">DNA-binding</keyword>
<evidence type="ECO:0000256" key="5">
    <source>
        <dbReference type="PROSITE-ProRule" id="PRU00108"/>
    </source>
</evidence>
<evidence type="ECO:0000259" key="7">
    <source>
        <dbReference type="PROSITE" id="PS50071"/>
    </source>
</evidence>
<dbReference type="SMART" id="SM00389">
    <property type="entry name" value="HOX"/>
    <property type="match status" value="1"/>
</dbReference>
<comment type="caution">
    <text evidence="8">The sequence shown here is derived from an EMBL/GenBank/DDBJ whole genome shotgun (WGS) entry which is preliminary data.</text>
</comment>
<dbReference type="InterPro" id="IPR009057">
    <property type="entry name" value="Homeodomain-like_sf"/>
</dbReference>
<evidence type="ECO:0000256" key="1">
    <source>
        <dbReference type="ARBA" id="ARBA00004123"/>
    </source>
</evidence>
<gene>
    <name evidence="8" type="primary">AVEN_151725_1</name>
    <name evidence="8" type="ORF">NPIL_380221</name>
</gene>
<proteinExistence type="predicted"/>
<feature type="DNA-binding region" description="Homeobox" evidence="5">
    <location>
        <begin position="111"/>
        <end position="170"/>
    </location>
</feature>
<evidence type="ECO:0000256" key="2">
    <source>
        <dbReference type="ARBA" id="ARBA00023125"/>
    </source>
</evidence>
<dbReference type="CDD" id="cd00086">
    <property type="entry name" value="homeodomain"/>
    <property type="match status" value="1"/>
</dbReference>
<organism evidence="8 9">
    <name type="scientific">Nephila pilipes</name>
    <name type="common">Giant wood spider</name>
    <name type="synonym">Nephila maculata</name>
    <dbReference type="NCBI Taxonomy" id="299642"/>
    <lineage>
        <taxon>Eukaryota</taxon>
        <taxon>Metazoa</taxon>
        <taxon>Ecdysozoa</taxon>
        <taxon>Arthropoda</taxon>
        <taxon>Chelicerata</taxon>
        <taxon>Arachnida</taxon>
        <taxon>Araneae</taxon>
        <taxon>Araneomorphae</taxon>
        <taxon>Entelegynae</taxon>
        <taxon>Araneoidea</taxon>
        <taxon>Nephilidae</taxon>
        <taxon>Nephila</taxon>
    </lineage>
</organism>
<dbReference type="PANTHER" id="PTHR24329">
    <property type="entry name" value="HOMEOBOX PROTEIN ARISTALESS"/>
    <property type="match status" value="1"/>
</dbReference>
<dbReference type="OrthoDB" id="6436714at2759"/>
<dbReference type="InterPro" id="IPR001356">
    <property type="entry name" value="HD"/>
</dbReference>
<evidence type="ECO:0000313" key="8">
    <source>
        <dbReference type="EMBL" id="GFT45101.1"/>
    </source>
</evidence>
<dbReference type="GO" id="GO:0000981">
    <property type="term" value="F:DNA-binding transcription factor activity, RNA polymerase II-specific"/>
    <property type="evidence" value="ECO:0007669"/>
    <property type="project" value="InterPro"/>
</dbReference>
<reference evidence="8" key="1">
    <citation type="submission" date="2020-08" db="EMBL/GenBank/DDBJ databases">
        <title>Multicomponent nature underlies the extraordinary mechanical properties of spider dragline silk.</title>
        <authorList>
            <person name="Kono N."/>
            <person name="Nakamura H."/>
            <person name="Mori M."/>
            <person name="Yoshida Y."/>
            <person name="Ohtoshi R."/>
            <person name="Malay A.D."/>
            <person name="Moran D.A.P."/>
            <person name="Tomita M."/>
            <person name="Numata K."/>
            <person name="Arakawa K."/>
        </authorList>
    </citation>
    <scope>NUCLEOTIDE SEQUENCE</scope>
</reference>
<evidence type="ECO:0000256" key="6">
    <source>
        <dbReference type="RuleBase" id="RU000682"/>
    </source>
</evidence>
<dbReference type="PANTHER" id="PTHR24329:SF543">
    <property type="entry name" value="FI01017P-RELATED"/>
    <property type="match status" value="1"/>
</dbReference>
<keyword evidence="3 5" id="KW-0371">Homeobox</keyword>
<dbReference type="GO" id="GO:0005634">
    <property type="term" value="C:nucleus"/>
    <property type="evidence" value="ECO:0007669"/>
    <property type="project" value="UniProtKB-SubCell"/>
</dbReference>
<dbReference type="PROSITE" id="PS00027">
    <property type="entry name" value="HOMEOBOX_1"/>
    <property type="match status" value="1"/>
</dbReference>
<comment type="subcellular location">
    <subcellularLocation>
        <location evidence="1 5 6">Nucleus</location>
    </subcellularLocation>
</comment>
<sequence length="233" mass="26877">MNAENSDRTAAATHKRIKRNIQNDSTGYMNWMEQRWKSYLSATSSAAASVPYYQFPVPAATFGDLSKVPFQLPRSSVATDYLKISGNRMKSCICNVRKCTESNIIDTKSRFRRCRTRFTKQQLQSLEKVFSEVQYPSVSIREKVAAETKLSEARVQVWFSNRRAKWRRQNDIKWLNPKQNQNVLTTSLQERKKSETIHPGFNSAIYQIQNTNPLNTGAKMLHFSPLLKFPGKN</sequence>
<dbReference type="SUPFAM" id="SSF46689">
    <property type="entry name" value="Homeodomain-like"/>
    <property type="match status" value="1"/>
</dbReference>
<dbReference type="PROSITE" id="PS50071">
    <property type="entry name" value="HOMEOBOX_2"/>
    <property type="match status" value="1"/>
</dbReference>
<dbReference type="GO" id="GO:0000977">
    <property type="term" value="F:RNA polymerase II transcription regulatory region sequence-specific DNA binding"/>
    <property type="evidence" value="ECO:0007669"/>
    <property type="project" value="TreeGrafter"/>
</dbReference>
<dbReference type="Pfam" id="PF00046">
    <property type="entry name" value="Homeodomain"/>
    <property type="match status" value="1"/>
</dbReference>
<dbReference type="FunFam" id="1.10.10.60:FF:000679">
    <property type="entry name" value="Homeobox protein aristaless"/>
    <property type="match status" value="1"/>
</dbReference>
<feature type="domain" description="Homeobox" evidence="7">
    <location>
        <begin position="109"/>
        <end position="169"/>
    </location>
</feature>
<dbReference type="AlphaFoldDB" id="A0A8X6P2M8"/>
<dbReference type="EMBL" id="BMAW01064416">
    <property type="protein sequence ID" value="GFT45101.1"/>
    <property type="molecule type" value="Genomic_DNA"/>
</dbReference>
<protein>
    <submittedName>
        <fullName evidence="8">Homeobox domain-containing protein</fullName>
    </submittedName>
</protein>
<evidence type="ECO:0000256" key="4">
    <source>
        <dbReference type="ARBA" id="ARBA00023242"/>
    </source>
</evidence>